<dbReference type="AlphaFoldDB" id="A0A7Y9EVI7"/>
<feature type="domain" description="Carrier" evidence="1">
    <location>
        <begin position="1"/>
        <end position="70"/>
    </location>
</feature>
<accession>A0A7Y9EVI7</accession>
<dbReference type="PROSITE" id="PS50075">
    <property type="entry name" value="CARRIER"/>
    <property type="match status" value="1"/>
</dbReference>
<organism evidence="2 3">
    <name type="scientific">Microbacterium pseudoresistens</name>
    <dbReference type="NCBI Taxonomy" id="640634"/>
    <lineage>
        <taxon>Bacteria</taxon>
        <taxon>Bacillati</taxon>
        <taxon>Actinomycetota</taxon>
        <taxon>Actinomycetes</taxon>
        <taxon>Micrococcales</taxon>
        <taxon>Microbacteriaceae</taxon>
        <taxon>Microbacterium</taxon>
    </lineage>
</organism>
<keyword evidence="3" id="KW-1185">Reference proteome</keyword>
<protein>
    <submittedName>
        <fullName evidence="2">Acyl carrier protein</fullName>
    </submittedName>
</protein>
<dbReference type="SUPFAM" id="SSF47336">
    <property type="entry name" value="ACP-like"/>
    <property type="match status" value="1"/>
</dbReference>
<dbReference type="InterPro" id="IPR009081">
    <property type="entry name" value="PP-bd_ACP"/>
</dbReference>
<proteinExistence type="predicted"/>
<evidence type="ECO:0000313" key="2">
    <source>
        <dbReference type="EMBL" id="NYD54586.1"/>
    </source>
</evidence>
<sequence length="70" mass="7820">MNHDEFLKLVAEILEIEEVAENADLEDLGWDSLSNLNFIAEVDERANIAVDADKLSEARTVTDLFSLLNA</sequence>
<gene>
    <name evidence="2" type="ORF">BKA02_001641</name>
</gene>
<dbReference type="InterPro" id="IPR036736">
    <property type="entry name" value="ACP-like_sf"/>
</dbReference>
<reference evidence="2 3" key="1">
    <citation type="submission" date="2020-07" db="EMBL/GenBank/DDBJ databases">
        <title>Sequencing the genomes of 1000 actinobacteria strains.</title>
        <authorList>
            <person name="Klenk H.-P."/>
        </authorList>
    </citation>
    <scope>NUCLEOTIDE SEQUENCE [LARGE SCALE GENOMIC DNA]</scope>
    <source>
        <strain evidence="2 3">DSM 22185</strain>
    </source>
</reference>
<evidence type="ECO:0000313" key="3">
    <source>
        <dbReference type="Proteomes" id="UP000552045"/>
    </source>
</evidence>
<name>A0A7Y9EVI7_9MICO</name>
<evidence type="ECO:0000259" key="1">
    <source>
        <dbReference type="PROSITE" id="PS50075"/>
    </source>
</evidence>
<dbReference type="Gene3D" id="1.10.1200.10">
    <property type="entry name" value="ACP-like"/>
    <property type="match status" value="1"/>
</dbReference>
<dbReference type="EMBL" id="JACCBH010000001">
    <property type="protein sequence ID" value="NYD54586.1"/>
    <property type="molecule type" value="Genomic_DNA"/>
</dbReference>
<dbReference type="Pfam" id="PF00550">
    <property type="entry name" value="PP-binding"/>
    <property type="match status" value="1"/>
</dbReference>
<comment type="caution">
    <text evidence="2">The sequence shown here is derived from an EMBL/GenBank/DDBJ whole genome shotgun (WGS) entry which is preliminary data.</text>
</comment>
<dbReference type="RefSeq" id="WP_179433011.1">
    <property type="nucleotide sequence ID" value="NZ_BAABLC010000001.1"/>
</dbReference>
<dbReference type="Proteomes" id="UP000552045">
    <property type="component" value="Unassembled WGS sequence"/>
</dbReference>